<evidence type="ECO:0000313" key="7">
    <source>
        <dbReference type="Proteomes" id="UP001138997"/>
    </source>
</evidence>
<feature type="modified residue" description="N6-lipoyllysine" evidence="3 4">
    <location>
        <position position="69"/>
    </location>
</feature>
<name>A0A9X1SUV7_9ACTN</name>
<dbReference type="Gene3D" id="2.40.50.100">
    <property type="match status" value="1"/>
</dbReference>
<dbReference type="CDD" id="cd06848">
    <property type="entry name" value="GCS_H"/>
    <property type="match status" value="1"/>
</dbReference>
<dbReference type="PROSITE" id="PS50968">
    <property type="entry name" value="BIOTINYL_LIPOYL"/>
    <property type="match status" value="1"/>
</dbReference>
<comment type="cofactor">
    <cofactor evidence="3">
        <name>(R)-lipoate</name>
        <dbReference type="ChEBI" id="CHEBI:83088"/>
    </cofactor>
    <text evidence="3">Binds 1 lipoyl cofactor covalently.</text>
</comment>
<dbReference type="GO" id="GO:0005829">
    <property type="term" value="C:cytosol"/>
    <property type="evidence" value="ECO:0007669"/>
    <property type="project" value="TreeGrafter"/>
</dbReference>
<dbReference type="GO" id="GO:0019464">
    <property type="term" value="P:glycine decarboxylation via glycine cleavage system"/>
    <property type="evidence" value="ECO:0007669"/>
    <property type="project" value="UniProtKB-UniRule"/>
</dbReference>
<proteinExistence type="inferred from homology"/>
<accession>A0A9X1SUV7</accession>
<dbReference type="RefSeq" id="WP_231444451.1">
    <property type="nucleotide sequence ID" value="NZ_JAJOMB010000011.1"/>
</dbReference>
<evidence type="ECO:0000256" key="1">
    <source>
        <dbReference type="ARBA" id="ARBA00009249"/>
    </source>
</evidence>
<dbReference type="NCBIfam" id="NF002270">
    <property type="entry name" value="PRK01202.1"/>
    <property type="match status" value="1"/>
</dbReference>
<feature type="domain" description="Lipoyl-binding" evidence="5">
    <location>
        <begin position="28"/>
        <end position="110"/>
    </location>
</feature>
<dbReference type="InterPro" id="IPR017453">
    <property type="entry name" value="GCV_H_sub"/>
</dbReference>
<keyword evidence="7" id="KW-1185">Reference proteome</keyword>
<dbReference type="GO" id="GO:0009249">
    <property type="term" value="P:protein lipoylation"/>
    <property type="evidence" value="ECO:0007669"/>
    <property type="project" value="TreeGrafter"/>
</dbReference>
<reference evidence="6" key="1">
    <citation type="submission" date="2021-11" db="EMBL/GenBank/DDBJ databases">
        <title>Streptomyces corallinus and Kineosporia corallina sp. nov., two new coral-derived marine actinobacteria.</title>
        <authorList>
            <person name="Buangrab K."/>
            <person name="Sutthacheep M."/>
            <person name="Yeemin T."/>
            <person name="Harunari E."/>
            <person name="Igarashi Y."/>
            <person name="Sripreechasak P."/>
            <person name="Kanchanasin P."/>
            <person name="Tanasupawat S."/>
            <person name="Phongsopitanun W."/>
        </authorList>
    </citation>
    <scope>NUCLEOTIDE SEQUENCE</scope>
    <source>
        <strain evidence="6">JCM 31032</strain>
    </source>
</reference>
<dbReference type="PANTHER" id="PTHR11715">
    <property type="entry name" value="GLYCINE CLEAVAGE SYSTEM H PROTEIN"/>
    <property type="match status" value="1"/>
</dbReference>
<dbReference type="InterPro" id="IPR000089">
    <property type="entry name" value="Biotin_lipoyl"/>
</dbReference>
<dbReference type="EMBL" id="JAJOMB010000011">
    <property type="protein sequence ID" value="MCD5313347.1"/>
    <property type="molecule type" value="Genomic_DNA"/>
</dbReference>
<dbReference type="SUPFAM" id="SSF51230">
    <property type="entry name" value="Single hybrid motif"/>
    <property type="match status" value="1"/>
</dbReference>
<keyword evidence="2 3" id="KW-0450">Lipoyl</keyword>
<comment type="subunit">
    <text evidence="3">The glycine cleavage system is composed of four proteins: P, T, L and H.</text>
</comment>
<dbReference type="PANTHER" id="PTHR11715:SF3">
    <property type="entry name" value="GLYCINE CLEAVAGE SYSTEM H PROTEIN-RELATED"/>
    <property type="match status" value="1"/>
</dbReference>
<dbReference type="PROSITE" id="PS00189">
    <property type="entry name" value="LIPOYL"/>
    <property type="match status" value="1"/>
</dbReference>
<comment type="function">
    <text evidence="3">The glycine cleavage system catalyzes the degradation of glycine. The H protein shuttles the methylamine group of glycine from the P protein to the T protein.</text>
</comment>
<dbReference type="HAMAP" id="MF_00272">
    <property type="entry name" value="GcvH"/>
    <property type="match status" value="1"/>
</dbReference>
<evidence type="ECO:0000313" key="6">
    <source>
        <dbReference type="EMBL" id="MCD5313347.1"/>
    </source>
</evidence>
<dbReference type="Proteomes" id="UP001138997">
    <property type="component" value="Unassembled WGS sequence"/>
</dbReference>
<evidence type="ECO:0000256" key="4">
    <source>
        <dbReference type="PIRSR" id="PIRSR617453-50"/>
    </source>
</evidence>
<dbReference type="AlphaFoldDB" id="A0A9X1SUV7"/>
<dbReference type="InterPro" id="IPR011053">
    <property type="entry name" value="Single_hybrid_motif"/>
</dbReference>
<gene>
    <name evidence="3 6" type="primary">gcvH</name>
    <name evidence="6" type="ORF">LR394_20775</name>
</gene>
<dbReference type="InterPro" id="IPR002930">
    <property type="entry name" value="GCV_H"/>
</dbReference>
<dbReference type="InterPro" id="IPR033753">
    <property type="entry name" value="GCV_H/Fam206"/>
</dbReference>
<dbReference type="NCBIfam" id="TIGR00527">
    <property type="entry name" value="gcvH"/>
    <property type="match status" value="1"/>
</dbReference>
<dbReference type="InterPro" id="IPR003016">
    <property type="entry name" value="2-oxoA_DH_lipoyl-BS"/>
</dbReference>
<sequence length="128" mass="13391">MANPADRLYTAEHEWILLAPGAELPAEPVRVGLTTFALDALGDVVYVDLPEVGATVTAGDACGEVESTKSVSDLYSPATGVVAEVNQAIVDDPALIAADPYDGGWLFTVTPQETAKLLTAEEYEALIA</sequence>
<protein>
    <recommendedName>
        <fullName evidence="3">Glycine cleavage system H protein</fullName>
    </recommendedName>
</protein>
<dbReference type="GO" id="GO:0005960">
    <property type="term" value="C:glycine cleavage complex"/>
    <property type="evidence" value="ECO:0007669"/>
    <property type="project" value="InterPro"/>
</dbReference>
<organism evidence="6 7">
    <name type="scientific">Kineosporia babensis</name>
    <dbReference type="NCBI Taxonomy" id="499548"/>
    <lineage>
        <taxon>Bacteria</taxon>
        <taxon>Bacillati</taxon>
        <taxon>Actinomycetota</taxon>
        <taxon>Actinomycetes</taxon>
        <taxon>Kineosporiales</taxon>
        <taxon>Kineosporiaceae</taxon>
        <taxon>Kineosporia</taxon>
    </lineage>
</organism>
<dbReference type="Pfam" id="PF01597">
    <property type="entry name" value="GCV_H"/>
    <property type="match status" value="1"/>
</dbReference>
<comment type="caution">
    <text evidence="6">The sequence shown here is derived from an EMBL/GenBank/DDBJ whole genome shotgun (WGS) entry which is preliminary data.</text>
</comment>
<comment type="similarity">
    <text evidence="1 3">Belongs to the GcvH family.</text>
</comment>
<evidence type="ECO:0000256" key="2">
    <source>
        <dbReference type="ARBA" id="ARBA00022823"/>
    </source>
</evidence>
<evidence type="ECO:0000259" key="5">
    <source>
        <dbReference type="PROSITE" id="PS50968"/>
    </source>
</evidence>
<evidence type="ECO:0000256" key="3">
    <source>
        <dbReference type="HAMAP-Rule" id="MF_00272"/>
    </source>
</evidence>